<keyword evidence="2" id="KW-1133">Transmembrane helix</keyword>
<feature type="transmembrane region" description="Helical" evidence="2">
    <location>
        <begin position="271"/>
        <end position="291"/>
    </location>
</feature>
<organism evidence="4 5">
    <name type="scientific">Methylobacterium haplocladii</name>
    <dbReference type="NCBI Taxonomy" id="1176176"/>
    <lineage>
        <taxon>Bacteria</taxon>
        <taxon>Pseudomonadati</taxon>
        <taxon>Pseudomonadota</taxon>
        <taxon>Alphaproteobacteria</taxon>
        <taxon>Hyphomicrobiales</taxon>
        <taxon>Methylobacteriaceae</taxon>
        <taxon>Methylobacterium</taxon>
    </lineage>
</organism>
<dbReference type="GO" id="GO:0016020">
    <property type="term" value="C:membrane"/>
    <property type="evidence" value="ECO:0007669"/>
    <property type="project" value="TreeGrafter"/>
</dbReference>
<keyword evidence="5" id="KW-1185">Reference proteome</keyword>
<evidence type="ECO:0000313" key="4">
    <source>
        <dbReference type="EMBL" id="GEP00314.1"/>
    </source>
</evidence>
<protein>
    <recommendedName>
        <fullName evidence="3">Acyltransferase 3 domain-containing protein</fullName>
    </recommendedName>
</protein>
<dbReference type="GO" id="GO:0016747">
    <property type="term" value="F:acyltransferase activity, transferring groups other than amino-acyl groups"/>
    <property type="evidence" value="ECO:0007669"/>
    <property type="project" value="InterPro"/>
</dbReference>
<evidence type="ECO:0000256" key="2">
    <source>
        <dbReference type="SAM" id="Phobius"/>
    </source>
</evidence>
<feature type="transmembrane region" description="Helical" evidence="2">
    <location>
        <begin position="297"/>
        <end position="317"/>
    </location>
</feature>
<feature type="transmembrane region" description="Helical" evidence="2">
    <location>
        <begin position="329"/>
        <end position="347"/>
    </location>
</feature>
<feature type="domain" description="Acyltransferase 3" evidence="3">
    <location>
        <begin position="33"/>
        <end position="384"/>
    </location>
</feature>
<feature type="transmembrane region" description="Helical" evidence="2">
    <location>
        <begin position="190"/>
        <end position="209"/>
    </location>
</feature>
<feature type="region of interest" description="Disordered" evidence="1">
    <location>
        <begin position="1"/>
        <end position="24"/>
    </location>
</feature>
<dbReference type="Proteomes" id="UP000321258">
    <property type="component" value="Unassembled WGS sequence"/>
</dbReference>
<dbReference type="AlphaFoldDB" id="A0A512IRH6"/>
<dbReference type="GO" id="GO:0000271">
    <property type="term" value="P:polysaccharide biosynthetic process"/>
    <property type="evidence" value="ECO:0007669"/>
    <property type="project" value="TreeGrafter"/>
</dbReference>
<feature type="transmembrane region" description="Helical" evidence="2">
    <location>
        <begin position="240"/>
        <end position="259"/>
    </location>
</feature>
<feature type="transmembrane region" description="Helical" evidence="2">
    <location>
        <begin position="61"/>
        <end position="85"/>
    </location>
</feature>
<keyword evidence="2" id="KW-0472">Membrane</keyword>
<comment type="caution">
    <text evidence="4">The sequence shown here is derived from an EMBL/GenBank/DDBJ whole genome shotgun (WGS) entry which is preliminary data.</text>
</comment>
<name>A0A512IRH6_9HYPH</name>
<feature type="transmembrane region" description="Helical" evidence="2">
    <location>
        <begin position="133"/>
        <end position="152"/>
    </location>
</feature>
<feature type="compositionally biased region" description="Low complexity" evidence="1">
    <location>
        <begin position="1"/>
        <end position="20"/>
    </location>
</feature>
<dbReference type="Pfam" id="PF01757">
    <property type="entry name" value="Acyl_transf_3"/>
    <property type="match status" value="1"/>
</dbReference>
<evidence type="ECO:0000256" key="1">
    <source>
        <dbReference type="SAM" id="MobiDB-lite"/>
    </source>
</evidence>
<dbReference type="RefSeq" id="WP_170249220.1">
    <property type="nucleotide sequence ID" value="NZ_BJZT01000029.1"/>
</dbReference>
<dbReference type="InterPro" id="IPR002656">
    <property type="entry name" value="Acyl_transf_3_dom"/>
</dbReference>
<keyword evidence="2" id="KW-0812">Transmembrane</keyword>
<sequence>MGLARPLDTAAPAPATPASEARAHPPTTPLPVLTALRFFAAFYVLVFHYDRFFFPDATRNTVILLGHTGVTFFFILSGFILAYTYHAVDLGDRLARRRYLWARFARVYPAFLLSLAISLPWFAAWVLKTAPPLKWAMASGAVLAPLGLHAWVPGAACSLNCASWSISVEVFFYLLFPLLLPLVLRRPTEYALAALGLWAVFGAFCTMLWNRYAPGVSLIEPEPAGTVAVLLAQGIKYNPLLRLPEFIAGLVLFAGWQWMRRPASANGVPPRGRAGPFLAAAALAALVLVLIEPYVPAPLMHNGLTVLAWAPLVLAGADLRGGFLASAPLVFLGRISFALYLLHMPAYAVVNTVDRALHGAISGVSPWLAAGAATLLALVAASLVHLLVEEPARRLLLRATFAPRLPALFSRSATPGIRPSASPGRR</sequence>
<evidence type="ECO:0000259" key="3">
    <source>
        <dbReference type="Pfam" id="PF01757"/>
    </source>
</evidence>
<feature type="transmembrane region" description="Helical" evidence="2">
    <location>
        <begin position="367"/>
        <end position="388"/>
    </location>
</feature>
<proteinExistence type="predicted"/>
<dbReference type="PANTHER" id="PTHR23028">
    <property type="entry name" value="ACETYLTRANSFERASE"/>
    <property type="match status" value="1"/>
</dbReference>
<evidence type="ECO:0000313" key="5">
    <source>
        <dbReference type="Proteomes" id="UP000321258"/>
    </source>
</evidence>
<dbReference type="EMBL" id="BJZT01000029">
    <property type="protein sequence ID" value="GEP00314.1"/>
    <property type="molecule type" value="Genomic_DNA"/>
</dbReference>
<feature type="transmembrane region" description="Helical" evidence="2">
    <location>
        <begin position="30"/>
        <end position="49"/>
    </location>
</feature>
<feature type="transmembrane region" description="Helical" evidence="2">
    <location>
        <begin position="164"/>
        <end position="183"/>
    </location>
</feature>
<feature type="transmembrane region" description="Helical" evidence="2">
    <location>
        <begin position="105"/>
        <end position="126"/>
    </location>
</feature>
<reference evidence="4 5" key="1">
    <citation type="submission" date="2019-07" db="EMBL/GenBank/DDBJ databases">
        <title>Whole genome shotgun sequence of Methylobacterium haplocladii NBRC 107714.</title>
        <authorList>
            <person name="Hosoyama A."/>
            <person name="Uohara A."/>
            <person name="Ohji S."/>
            <person name="Ichikawa N."/>
        </authorList>
    </citation>
    <scope>NUCLEOTIDE SEQUENCE [LARGE SCALE GENOMIC DNA]</scope>
    <source>
        <strain evidence="4 5">NBRC 107714</strain>
    </source>
</reference>
<dbReference type="InterPro" id="IPR050879">
    <property type="entry name" value="Acyltransferase_3"/>
</dbReference>
<dbReference type="PANTHER" id="PTHR23028:SF53">
    <property type="entry name" value="ACYL_TRANSF_3 DOMAIN-CONTAINING PROTEIN"/>
    <property type="match status" value="1"/>
</dbReference>
<gene>
    <name evidence="4" type="ORF">MHA02_27010</name>
</gene>
<accession>A0A512IRH6</accession>